<keyword evidence="1 4" id="KW-0808">Transferase</keyword>
<dbReference type="PROSITE" id="PS51278">
    <property type="entry name" value="GATASE_TYPE_2"/>
    <property type="match status" value="1"/>
</dbReference>
<dbReference type="InterPro" id="IPR000836">
    <property type="entry name" value="PRTase_dom"/>
</dbReference>
<evidence type="ECO:0000259" key="3">
    <source>
        <dbReference type="PROSITE" id="PS51278"/>
    </source>
</evidence>
<gene>
    <name evidence="4" type="ORF">FHS56_001167</name>
</gene>
<dbReference type="EMBL" id="JAASRN010000002">
    <property type="protein sequence ID" value="NIK73654.1"/>
    <property type="molecule type" value="Genomic_DNA"/>
</dbReference>
<evidence type="ECO:0000313" key="4">
    <source>
        <dbReference type="EMBL" id="NIK73654.1"/>
    </source>
</evidence>
<dbReference type="PANTHER" id="PTHR11907">
    <property type="entry name" value="AMIDOPHOSPHORIBOSYLTRANSFERASE"/>
    <property type="match status" value="1"/>
</dbReference>
<evidence type="ECO:0000256" key="2">
    <source>
        <dbReference type="ARBA" id="ARBA00022962"/>
    </source>
</evidence>
<organism evidence="4 5">
    <name type="scientific">Thermonema lapsum</name>
    <dbReference type="NCBI Taxonomy" id="28195"/>
    <lineage>
        <taxon>Bacteria</taxon>
        <taxon>Pseudomonadati</taxon>
        <taxon>Bacteroidota</taxon>
        <taxon>Cytophagia</taxon>
        <taxon>Cytophagales</taxon>
        <taxon>Thermonemataceae</taxon>
        <taxon>Thermonema</taxon>
    </lineage>
</organism>
<proteinExistence type="predicted"/>
<dbReference type="SUPFAM" id="SSF53271">
    <property type="entry name" value="PRTase-like"/>
    <property type="match status" value="1"/>
</dbReference>
<dbReference type="InterPro" id="IPR029055">
    <property type="entry name" value="Ntn_hydrolases_N"/>
</dbReference>
<dbReference type="RefSeq" id="WP_166918931.1">
    <property type="nucleotide sequence ID" value="NZ_JAASRN010000002.1"/>
</dbReference>
<evidence type="ECO:0000313" key="5">
    <source>
        <dbReference type="Proteomes" id="UP000537126"/>
    </source>
</evidence>
<reference evidence="4 5" key="1">
    <citation type="submission" date="2020-03" db="EMBL/GenBank/DDBJ databases">
        <title>Genomic Encyclopedia of Type Strains, Phase IV (KMG-IV): sequencing the most valuable type-strain genomes for metagenomic binning, comparative biology and taxonomic classification.</title>
        <authorList>
            <person name="Goeker M."/>
        </authorList>
    </citation>
    <scope>NUCLEOTIDE SEQUENCE [LARGE SCALE GENOMIC DNA]</scope>
    <source>
        <strain evidence="4 5">DSM 5718</strain>
    </source>
</reference>
<dbReference type="InterPro" id="IPR017932">
    <property type="entry name" value="GATase_2_dom"/>
</dbReference>
<sequence length="620" mass="71472">MCGIAFVRLRKPYEYYLEKYGTPLYGLNKLYWMMEKQRNRGQDGAGVAVVKLDVPPGYRYISRYRSIDPNPTEKIFKKIYKRIQKALEGYEEYALNAQWLKQYVPFTGEVLLGHLRYGTHGVNALENCHPQLRQNNWRSRNLILAGNFNMTNVEELFNKLISLGQHPKEKIDTVTVLEKIGHFLDEENERIYREYKGQYNKQEMSRIIEENIDLQRVLQRACKDFDGGYAIAGITGYGASFIARDPNGIRPAYFYANEEVIAVASERPAIQQAFGIRYDEIEEIKPAHALIISKDGRFEQKPFIAPQPLASCSFERIYFSRGNDPDIYRERKQLGMQLVPKILEKINYNLEETIFSYVPNSAESAFLGMIEGIERRLSQARIEAVKKQDIEQLQKLETQYARVEKLVIKDAKLRTFIADDHSRNEFVSSAYDTTLGIVRPGIDTLVVMDDSIVRGTTLEKSLLRILDKHEPKHIIIVSSAPQIRFPDCYGIDMSRFGEFVAFRAVWALLHERNMENLLEEVYHQCKKAIAQGGNHENYVKQLYAPFSDEEISDKIAEIIRPASMKARLSVVYQSVEGLHHACPHHPGDWYFTGNYPTPGGNMVANRALVNYMEGKLERAY</sequence>
<protein>
    <submittedName>
        <fullName evidence="4">Amidophosphoribosyltransferase</fullName>
        <ecNumber evidence="4">2.4.2.14</ecNumber>
    </submittedName>
</protein>
<dbReference type="AlphaFoldDB" id="A0A846MQ10"/>
<dbReference type="Gene3D" id="3.60.20.10">
    <property type="entry name" value="Glutamine Phosphoribosylpyrophosphate, subunit 1, domain 1"/>
    <property type="match status" value="1"/>
</dbReference>
<dbReference type="Proteomes" id="UP000537126">
    <property type="component" value="Unassembled WGS sequence"/>
</dbReference>
<evidence type="ECO:0000256" key="1">
    <source>
        <dbReference type="ARBA" id="ARBA00022679"/>
    </source>
</evidence>
<dbReference type="CDD" id="cd06223">
    <property type="entry name" value="PRTases_typeI"/>
    <property type="match status" value="1"/>
</dbReference>
<name>A0A846MQ10_9BACT</name>
<dbReference type="EC" id="2.4.2.14" evidence="4"/>
<keyword evidence="4" id="KW-0328">Glycosyltransferase</keyword>
<dbReference type="GO" id="GO:0004044">
    <property type="term" value="F:amidophosphoribosyltransferase activity"/>
    <property type="evidence" value="ECO:0007669"/>
    <property type="project" value="UniProtKB-EC"/>
</dbReference>
<accession>A0A846MQ10</accession>
<keyword evidence="2" id="KW-0315">Glutamine amidotransferase</keyword>
<keyword evidence="5" id="KW-1185">Reference proteome</keyword>
<dbReference type="CDD" id="cd00352">
    <property type="entry name" value="Gn_AT_II"/>
    <property type="match status" value="1"/>
</dbReference>
<comment type="caution">
    <text evidence="4">The sequence shown here is derived from an EMBL/GenBank/DDBJ whole genome shotgun (WGS) entry which is preliminary data.</text>
</comment>
<dbReference type="InterPro" id="IPR029057">
    <property type="entry name" value="PRTase-like"/>
</dbReference>
<dbReference type="SUPFAM" id="SSF56235">
    <property type="entry name" value="N-terminal nucleophile aminohydrolases (Ntn hydrolases)"/>
    <property type="match status" value="1"/>
</dbReference>
<feature type="domain" description="Glutamine amidotransferase type-2" evidence="3">
    <location>
        <begin position="2"/>
        <end position="295"/>
    </location>
</feature>